<organism evidence="1">
    <name type="scientific">uncultured Desulfovibrio sp</name>
    <dbReference type="NCBI Taxonomy" id="167968"/>
    <lineage>
        <taxon>Bacteria</taxon>
        <taxon>Pseudomonadati</taxon>
        <taxon>Thermodesulfobacteriota</taxon>
        <taxon>Desulfovibrionia</taxon>
        <taxon>Desulfovibrionales</taxon>
        <taxon>Desulfovibrionaceae</taxon>
        <taxon>Desulfovibrio</taxon>
        <taxon>environmental samples</taxon>
    </lineage>
</organism>
<reference evidence="1" key="1">
    <citation type="submission" date="2016-08" db="EMBL/GenBank/DDBJ databases">
        <authorList>
            <person name="Seilhamer J.J."/>
        </authorList>
    </citation>
    <scope>NUCLEOTIDE SEQUENCE</scope>
    <source>
        <strain evidence="1">86-1</strain>
    </source>
</reference>
<dbReference type="RefSeq" id="WP_179981108.1">
    <property type="nucleotide sequence ID" value="NZ_LT608333.1"/>
</dbReference>
<dbReference type="AlphaFoldDB" id="A0A212L9S5"/>
<protein>
    <submittedName>
        <fullName evidence="1">Uncharacterized protein</fullName>
    </submittedName>
</protein>
<dbReference type="EMBL" id="FMJC01000002">
    <property type="protein sequence ID" value="SCM74334.1"/>
    <property type="molecule type" value="Genomic_DNA"/>
</dbReference>
<accession>A0A212L9S5</accession>
<gene>
    <name evidence="1" type="ORF">KL86DES1_21874</name>
</gene>
<proteinExistence type="predicted"/>
<evidence type="ECO:0000313" key="1">
    <source>
        <dbReference type="EMBL" id="SCM74334.1"/>
    </source>
</evidence>
<sequence length="53" mass="6248">MLFHTRTAQAVLCSGMEQKLCTWYDNRHVLFFPIKEARHLPAQLRKIRANGHL</sequence>
<name>A0A212L9S5_9BACT</name>